<accession>A0ACB0IIL0</accession>
<sequence>MSERIFNENNDHSPQNAADEPLPEQEVKEFICRYCDKKFSTSQSLGGHQNAHKRERLVEKMEEERRKLEKMNSTIGITHNNQPYPYQFSSHIHDQGYSYLCGANLHMNNTMPSWANTLGFGLLSQANQTSSIVEGVERNFIAQLDSQTLPLLSCTDPIGEDPIQENPNVSSSSTQSTTEELDLNLTL</sequence>
<evidence type="ECO:0000313" key="1">
    <source>
        <dbReference type="EMBL" id="CAJ2631816.1"/>
    </source>
</evidence>
<comment type="caution">
    <text evidence="1">The sequence shown here is derived from an EMBL/GenBank/DDBJ whole genome shotgun (WGS) entry which is preliminary data.</text>
</comment>
<organism evidence="1 2">
    <name type="scientific">Trifolium pratense</name>
    <name type="common">Red clover</name>
    <dbReference type="NCBI Taxonomy" id="57577"/>
    <lineage>
        <taxon>Eukaryota</taxon>
        <taxon>Viridiplantae</taxon>
        <taxon>Streptophyta</taxon>
        <taxon>Embryophyta</taxon>
        <taxon>Tracheophyta</taxon>
        <taxon>Spermatophyta</taxon>
        <taxon>Magnoliopsida</taxon>
        <taxon>eudicotyledons</taxon>
        <taxon>Gunneridae</taxon>
        <taxon>Pentapetalae</taxon>
        <taxon>rosids</taxon>
        <taxon>fabids</taxon>
        <taxon>Fabales</taxon>
        <taxon>Fabaceae</taxon>
        <taxon>Papilionoideae</taxon>
        <taxon>50 kb inversion clade</taxon>
        <taxon>NPAAA clade</taxon>
        <taxon>Hologalegina</taxon>
        <taxon>IRL clade</taxon>
        <taxon>Trifolieae</taxon>
        <taxon>Trifolium</taxon>
    </lineage>
</organism>
<name>A0ACB0IIL0_TRIPR</name>
<reference evidence="1" key="1">
    <citation type="submission" date="2023-10" db="EMBL/GenBank/DDBJ databases">
        <authorList>
            <person name="Rodriguez Cubillos JULIANA M."/>
            <person name="De Vega J."/>
        </authorList>
    </citation>
    <scope>NUCLEOTIDE SEQUENCE</scope>
</reference>
<gene>
    <name evidence="1" type="ORF">MILVUS5_LOCUS3260</name>
</gene>
<protein>
    <submittedName>
        <fullName evidence="1">Uncharacterized protein</fullName>
    </submittedName>
</protein>
<proteinExistence type="predicted"/>
<dbReference type="EMBL" id="CASHSV030000001">
    <property type="protein sequence ID" value="CAJ2631816.1"/>
    <property type="molecule type" value="Genomic_DNA"/>
</dbReference>
<keyword evidence="2" id="KW-1185">Reference proteome</keyword>
<dbReference type="Proteomes" id="UP001177021">
    <property type="component" value="Unassembled WGS sequence"/>
</dbReference>
<evidence type="ECO:0000313" key="2">
    <source>
        <dbReference type="Proteomes" id="UP001177021"/>
    </source>
</evidence>